<evidence type="ECO:0000256" key="1">
    <source>
        <dbReference type="SAM" id="Coils"/>
    </source>
</evidence>
<feature type="coiled-coil region" evidence="1">
    <location>
        <begin position="59"/>
        <end position="90"/>
    </location>
</feature>
<feature type="compositionally biased region" description="Polar residues" evidence="2">
    <location>
        <begin position="1"/>
        <end position="18"/>
    </location>
</feature>
<gene>
    <name evidence="3" type="ORF">C6P45_004911</name>
</gene>
<dbReference type="EMBL" id="PUHR01000075">
    <property type="protein sequence ID" value="KAG0668210.1"/>
    <property type="molecule type" value="Genomic_DNA"/>
</dbReference>
<organism evidence="3 4">
    <name type="scientific">Maudiozyma exigua</name>
    <name type="common">Yeast</name>
    <name type="synonym">Kazachstania exigua</name>
    <dbReference type="NCBI Taxonomy" id="34358"/>
    <lineage>
        <taxon>Eukaryota</taxon>
        <taxon>Fungi</taxon>
        <taxon>Dikarya</taxon>
        <taxon>Ascomycota</taxon>
        <taxon>Saccharomycotina</taxon>
        <taxon>Saccharomycetes</taxon>
        <taxon>Saccharomycetales</taxon>
        <taxon>Saccharomycetaceae</taxon>
        <taxon>Maudiozyma</taxon>
    </lineage>
</organism>
<reference evidence="3 4" key="1">
    <citation type="submission" date="2020-11" db="EMBL/GenBank/DDBJ databases">
        <title>Kefir isolates.</title>
        <authorList>
            <person name="Marcisauskas S."/>
            <person name="Kim Y."/>
            <person name="Blasche S."/>
        </authorList>
    </citation>
    <scope>NUCLEOTIDE SEQUENCE [LARGE SCALE GENOMIC DNA]</scope>
    <source>
        <strain evidence="3 4">OG2</strain>
    </source>
</reference>
<keyword evidence="1" id="KW-0175">Coiled coil</keyword>
<evidence type="ECO:0000313" key="4">
    <source>
        <dbReference type="Proteomes" id="UP000750334"/>
    </source>
</evidence>
<feature type="region of interest" description="Disordered" evidence="2">
    <location>
        <begin position="1"/>
        <end position="58"/>
    </location>
</feature>
<dbReference type="OrthoDB" id="4036276at2759"/>
<dbReference type="Proteomes" id="UP000750334">
    <property type="component" value="Unassembled WGS sequence"/>
</dbReference>
<name>A0A9P7BA21_MAUEX</name>
<keyword evidence="4" id="KW-1185">Reference proteome</keyword>
<sequence>MDFTSDLSSDINGSQNHNSSSSSFLGVTTRRKGISPTVSNNGDNDTSSDIEGMNMLSAKDKKQLKLEELRESLQRQRESLLKEVDTLTSELENTVEPKFTPEPFPEENDEKIDDNMARTLVDLLTLSSRNNRFSGMDTDDYLPAKKRSKIDGNSGMQQELMSKYDTLPLLNMNLRLRYLKQFLYPHMRMSIREMSDRDHDKNDTTKEVMVSASFERNTHYPIRLKFKVHYDTNDETLKRFEVLELLPSMVHLNVKAQEAATSPTNFLFALNEYDRLLHKRQSLFDDVINQYKVWIDPEFINTSNAKYAESDRTMIIRNKRPNNVQLQITIRVGFLDDQAIVPRTTISLRLLCNGNEVQEPDINGLFYGLMKEYGLAMSLRQLIQTTLFP</sequence>
<protein>
    <recommendedName>
        <fullName evidence="5">Central kinetochore subunit CTF19</fullName>
    </recommendedName>
</protein>
<comment type="caution">
    <text evidence="3">The sequence shown here is derived from an EMBL/GenBank/DDBJ whole genome shotgun (WGS) entry which is preliminary data.</text>
</comment>
<evidence type="ECO:0008006" key="5">
    <source>
        <dbReference type="Google" id="ProtNLM"/>
    </source>
</evidence>
<evidence type="ECO:0000256" key="2">
    <source>
        <dbReference type="SAM" id="MobiDB-lite"/>
    </source>
</evidence>
<proteinExistence type="predicted"/>
<accession>A0A9P7BA21</accession>
<feature type="compositionally biased region" description="Polar residues" evidence="2">
    <location>
        <begin position="36"/>
        <end position="49"/>
    </location>
</feature>
<dbReference type="AlphaFoldDB" id="A0A9P7BA21"/>
<evidence type="ECO:0000313" key="3">
    <source>
        <dbReference type="EMBL" id="KAG0668210.1"/>
    </source>
</evidence>